<gene>
    <name evidence="1" type="ORF">DES53_112163</name>
</gene>
<evidence type="ECO:0000313" key="1">
    <source>
        <dbReference type="EMBL" id="RBP38165.1"/>
    </source>
</evidence>
<dbReference type="Proteomes" id="UP000253426">
    <property type="component" value="Unassembled WGS sequence"/>
</dbReference>
<keyword evidence="2" id="KW-1185">Reference proteome</keyword>
<name>A0A366H7Z5_9BACT</name>
<dbReference type="AlphaFoldDB" id="A0A366H7Z5"/>
<evidence type="ECO:0000313" key="2">
    <source>
        <dbReference type="Proteomes" id="UP000253426"/>
    </source>
</evidence>
<proteinExistence type="predicted"/>
<comment type="caution">
    <text evidence="1">The sequence shown here is derived from an EMBL/GenBank/DDBJ whole genome shotgun (WGS) entry which is preliminary data.</text>
</comment>
<sequence length="94" mass="10814">MIAKYDIEYTVFPEHNHKVSSHRTDDPVAAEEFLMSLLLCGARIHGIKHEGMELERTQQDRMLRTAAERLSTRLLSRSLHIDPIATKHRFGFAA</sequence>
<organism evidence="1 2">
    <name type="scientific">Roseimicrobium gellanilyticum</name>
    <dbReference type="NCBI Taxonomy" id="748857"/>
    <lineage>
        <taxon>Bacteria</taxon>
        <taxon>Pseudomonadati</taxon>
        <taxon>Verrucomicrobiota</taxon>
        <taxon>Verrucomicrobiia</taxon>
        <taxon>Verrucomicrobiales</taxon>
        <taxon>Verrucomicrobiaceae</taxon>
        <taxon>Roseimicrobium</taxon>
    </lineage>
</organism>
<dbReference type="OrthoDB" id="199691at2"/>
<dbReference type="EMBL" id="QNRR01000012">
    <property type="protein sequence ID" value="RBP38165.1"/>
    <property type="molecule type" value="Genomic_DNA"/>
</dbReference>
<reference evidence="1 2" key="1">
    <citation type="submission" date="2018-06" db="EMBL/GenBank/DDBJ databases">
        <title>Genomic Encyclopedia of Type Strains, Phase IV (KMG-IV): sequencing the most valuable type-strain genomes for metagenomic binning, comparative biology and taxonomic classification.</title>
        <authorList>
            <person name="Goeker M."/>
        </authorList>
    </citation>
    <scope>NUCLEOTIDE SEQUENCE [LARGE SCALE GENOMIC DNA]</scope>
    <source>
        <strain evidence="1 2">DSM 25532</strain>
    </source>
</reference>
<accession>A0A366H7Z5</accession>
<dbReference type="RefSeq" id="WP_113961279.1">
    <property type="nucleotide sequence ID" value="NZ_QNRR01000012.1"/>
</dbReference>
<protein>
    <submittedName>
        <fullName evidence="1">Uncharacterized protein</fullName>
    </submittedName>
</protein>